<evidence type="ECO:0000256" key="4">
    <source>
        <dbReference type="ARBA" id="ARBA00022603"/>
    </source>
</evidence>
<dbReference type="InterPro" id="IPR036217">
    <property type="entry name" value="MethylDNA_cys_MeTrfase_DNAb"/>
</dbReference>
<gene>
    <name evidence="10" type="ORF">IT882_11440</name>
</gene>
<dbReference type="AlphaFoldDB" id="A0A7S8MWV7"/>
<dbReference type="Gene3D" id="1.10.10.10">
    <property type="entry name" value="Winged helix-like DNA-binding domain superfamily/Winged helix DNA-binding domain"/>
    <property type="match status" value="1"/>
</dbReference>
<name>A0A7S8MWV7_9MICO</name>
<dbReference type="GO" id="GO:0006281">
    <property type="term" value="P:DNA repair"/>
    <property type="evidence" value="ECO:0007669"/>
    <property type="project" value="UniProtKB-KW"/>
</dbReference>
<evidence type="ECO:0000313" key="11">
    <source>
        <dbReference type="Proteomes" id="UP000594480"/>
    </source>
</evidence>
<evidence type="ECO:0000256" key="7">
    <source>
        <dbReference type="ARBA" id="ARBA00023204"/>
    </source>
</evidence>
<dbReference type="CDD" id="cd06445">
    <property type="entry name" value="ATase"/>
    <property type="match status" value="1"/>
</dbReference>
<accession>A0A7S8MWV7</accession>
<dbReference type="EC" id="2.1.1.63" evidence="3"/>
<keyword evidence="5 10" id="KW-0808">Transferase</keyword>
<dbReference type="Pfam" id="PF01035">
    <property type="entry name" value="DNA_binding_1"/>
    <property type="match status" value="1"/>
</dbReference>
<dbReference type="InterPro" id="IPR014048">
    <property type="entry name" value="MethylDNA_cys_MeTrfase_DNA-bd"/>
</dbReference>
<keyword evidence="11" id="KW-1185">Reference proteome</keyword>
<dbReference type="FunFam" id="1.10.10.10:FF:000214">
    <property type="entry name" value="Methylated-DNA--protein-cysteine methyltransferase"/>
    <property type="match status" value="1"/>
</dbReference>
<dbReference type="SUPFAM" id="SSF46767">
    <property type="entry name" value="Methylated DNA-protein cysteine methyltransferase, C-terminal domain"/>
    <property type="match status" value="1"/>
</dbReference>
<keyword evidence="4 10" id="KW-0489">Methyltransferase</keyword>
<evidence type="ECO:0000256" key="1">
    <source>
        <dbReference type="ARBA" id="ARBA00001286"/>
    </source>
</evidence>
<evidence type="ECO:0000313" key="10">
    <source>
        <dbReference type="EMBL" id="QPE03870.1"/>
    </source>
</evidence>
<dbReference type="GO" id="GO:0003908">
    <property type="term" value="F:methylated-DNA-[protein]-cysteine S-methyltransferase activity"/>
    <property type="evidence" value="ECO:0007669"/>
    <property type="project" value="UniProtKB-EC"/>
</dbReference>
<keyword evidence="6" id="KW-0227">DNA damage</keyword>
<sequence length="182" mass="19245">MPPASVASTYVLHPTPLGDVLIVSTPEAVISCHPVYDDPGAELAALTHALGIEPKPGLTDAAQRLSAQLDEYFTGDRMAFDVPLDWRLARGFTREALQAVSRIPFGETAGYGEVAVMAGHPRAARAVGTACATTPFSLVVPVHRVIRADGSIGDYGGHPETKRFLLDLESRAIEGAETGRAV</sequence>
<dbReference type="RefSeq" id="WP_195691961.1">
    <property type="nucleotide sequence ID" value="NZ_CP064760.1"/>
</dbReference>
<evidence type="ECO:0000256" key="8">
    <source>
        <dbReference type="ARBA" id="ARBA00049348"/>
    </source>
</evidence>
<dbReference type="NCBIfam" id="TIGR00589">
    <property type="entry name" value="ogt"/>
    <property type="match status" value="1"/>
</dbReference>
<dbReference type="SUPFAM" id="SSF53155">
    <property type="entry name" value="Methylated DNA-protein cysteine methyltransferase domain"/>
    <property type="match status" value="1"/>
</dbReference>
<dbReference type="Proteomes" id="UP000594480">
    <property type="component" value="Chromosome"/>
</dbReference>
<dbReference type="GO" id="GO:0032259">
    <property type="term" value="P:methylation"/>
    <property type="evidence" value="ECO:0007669"/>
    <property type="project" value="UniProtKB-KW"/>
</dbReference>
<feature type="domain" description="Methylated-DNA-[protein]-cysteine S-methyltransferase DNA binding" evidence="9">
    <location>
        <begin position="92"/>
        <end position="170"/>
    </location>
</feature>
<comment type="similarity">
    <text evidence="2">Belongs to the MGMT family.</text>
</comment>
<dbReference type="Gene3D" id="3.30.160.70">
    <property type="entry name" value="Methylated DNA-protein cysteine methyltransferase domain"/>
    <property type="match status" value="1"/>
</dbReference>
<protein>
    <recommendedName>
        <fullName evidence="3">methylated-DNA--[protein]-cysteine S-methyltransferase</fullName>
        <ecNumber evidence="3">2.1.1.63</ecNumber>
    </recommendedName>
</protein>
<comment type="catalytic activity">
    <reaction evidence="8">
        <text>a 6-O-methyl-2'-deoxyguanosine in DNA + L-cysteinyl-[protein] = S-methyl-L-cysteinyl-[protein] + a 2'-deoxyguanosine in DNA</text>
        <dbReference type="Rhea" id="RHEA:24000"/>
        <dbReference type="Rhea" id="RHEA-COMP:10131"/>
        <dbReference type="Rhea" id="RHEA-COMP:10132"/>
        <dbReference type="Rhea" id="RHEA-COMP:11367"/>
        <dbReference type="Rhea" id="RHEA-COMP:11368"/>
        <dbReference type="ChEBI" id="CHEBI:29950"/>
        <dbReference type="ChEBI" id="CHEBI:82612"/>
        <dbReference type="ChEBI" id="CHEBI:85445"/>
        <dbReference type="ChEBI" id="CHEBI:85448"/>
        <dbReference type="EC" id="2.1.1.63"/>
    </reaction>
</comment>
<dbReference type="KEGG" id="msf:IT882_11440"/>
<evidence type="ECO:0000259" key="9">
    <source>
        <dbReference type="Pfam" id="PF01035"/>
    </source>
</evidence>
<comment type="catalytic activity">
    <reaction evidence="1">
        <text>a 4-O-methyl-thymidine in DNA + L-cysteinyl-[protein] = a thymidine in DNA + S-methyl-L-cysteinyl-[protein]</text>
        <dbReference type="Rhea" id="RHEA:53428"/>
        <dbReference type="Rhea" id="RHEA-COMP:10131"/>
        <dbReference type="Rhea" id="RHEA-COMP:10132"/>
        <dbReference type="Rhea" id="RHEA-COMP:13555"/>
        <dbReference type="Rhea" id="RHEA-COMP:13556"/>
        <dbReference type="ChEBI" id="CHEBI:29950"/>
        <dbReference type="ChEBI" id="CHEBI:82612"/>
        <dbReference type="ChEBI" id="CHEBI:137386"/>
        <dbReference type="ChEBI" id="CHEBI:137387"/>
        <dbReference type="EC" id="2.1.1.63"/>
    </reaction>
</comment>
<dbReference type="PANTHER" id="PTHR10815">
    <property type="entry name" value="METHYLATED-DNA--PROTEIN-CYSTEINE METHYLTRANSFERASE"/>
    <property type="match status" value="1"/>
</dbReference>
<keyword evidence="7" id="KW-0234">DNA repair</keyword>
<evidence type="ECO:0000256" key="2">
    <source>
        <dbReference type="ARBA" id="ARBA00008711"/>
    </source>
</evidence>
<reference evidence="10 11" key="1">
    <citation type="submission" date="2020-11" db="EMBL/GenBank/DDBJ databases">
        <title>Amino acid is mineralized and recycled by bacteria in oceanic microbiome.</title>
        <authorList>
            <person name="Zheng L.Y."/>
        </authorList>
    </citation>
    <scope>NUCLEOTIDE SEQUENCE [LARGE SCALE GENOMIC DNA]</scope>
    <source>
        <strain evidence="10 11">A32-1</strain>
    </source>
</reference>
<dbReference type="InterPro" id="IPR036631">
    <property type="entry name" value="MGMT_N_sf"/>
</dbReference>
<evidence type="ECO:0000256" key="5">
    <source>
        <dbReference type="ARBA" id="ARBA00022679"/>
    </source>
</evidence>
<evidence type="ECO:0000256" key="6">
    <source>
        <dbReference type="ARBA" id="ARBA00022763"/>
    </source>
</evidence>
<dbReference type="InterPro" id="IPR036388">
    <property type="entry name" value="WH-like_DNA-bd_sf"/>
</dbReference>
<dbReference type="PANTHER" id="PTHR10815:SF13">
    <property type="entry name" value="METHYLATED-DNA--PROTEIN-CYSTEINE METHYLTRANSFERASE"/>
    <property type="match status" value="1"/>
</dbReference>
<organism evidence="10 11">
    <name type="scientific">Microbacterium schleiferi</name>
    <dbReference type="NCBI Taxonomy" id="69362"/>
    <lineage>
        <taxon>Bacteria</taxon>
        <taxon>Bacillati</taxon>
        <taxon>Actinomycetota</taxon>
        <taxon>Actinomycetes</taxon>
        <taxon>Micrococcales</taxon>
        <taxon>Microbacteriaceae</taxon>
        <taxon>Microbacterium</taxon>
    </lineage>
</organism>
<dbReference type="EMBL" id="CP064760">
    <property type="protein sequence ID" value="QPE03870.1"/>
    <property type="molecule type" value="Genomic_DNA"/>
</dbReference>
<proteinExistence type="inferred from homology"/>
<evidence type="ECO:0000256" key="3">
    <source>
        <dbReference type="ARBA" id="ARBA00011918"/>
    </source>
</evidence>